<gene>
    <name evidence="2" type="ORF">KFE25_011336</name>
</gene>
<evidence type="ECO:0000313" key="3">
    <source>
        <dbReference type="Proteomes" id="UP000751190"/>
    </source>
</evidence>
<accession>A0A8J5X8J9</accession>
<keyword evidence="3" id="KW-1185">Reference proteome</keyword>
<organism evidence="2 3">
    <name type="scientific">Diacronema lutheri</name>
    <name type="common">Unicellular marine alga</name>
    <name type="synonym">Monochrysis lutheri</name>
    <dbReference type="NCBI Taxonomy" id="2081491"/>
    <lineage>
        <taxon>Eukaryota</taxon>
        <taxon>Haptista</taxon>
        <taxon>Haptophyta</taxon>
        <taxon>Pavlovophyceae</taxon>
        <taxon>Pavlovales</taxon>
        <taxon>Pavlovaceae</taxon>
        <taxon>Diacronema</taxon>
    </lineage>
</organism>
<name>A0A8J5X8J9_DIALT</name>
<sequence>MRSRPLLRHTRYAKPALRTARAVARTSARAVVQTSAAVWAGALRLACERPLLAGIAIGVAVTLAALAVASAVRGRRRQGAKALAGALGSLVHSVLSAERAAKGMRDDAIAQAIEHGARAMLEGGGQRGRRRRT</sequence>
<keyword evidence="1" id="KW-0472">Membrane</keyword>
<evidence type="ECO:0000256" key="1">
    <source>
        <dbReference type="SAM" id="Phobius"/>
    </source>
</evidence>
<dbReference type="Proteomes" id="UP000751190">
    <property type="component" value="Unassembled WGS sequence"/>
</dbReference>
<comment type="caution">
    <text evidence="2">The sequence shown here is derived from an EMBL/GenBank/DDBJ whole genome shotgun (WGS) entry which is preliminary data.</text>
</comment>
<keyword evidence="1" id="KW-1133">Transmembrane helix</keyword>
<dbReference type="EMBL" id="JAGTXO010000071">
    <property type="protein sequence ID" value="KAG8457405.1"/>
    <property type="molecule type" value="Genomic_DNA"/>
</dbReference>
<feature type="transmembrane region" description="Helical" evidence="1">
    <location>
        <begin position="51"/>
        <end position="72"/>
    </location>
</feature>
<keyword evidence="1" id="KW-0812">Transmembrane</keyword>
<reference evidence="2" key="1">
    <citation type="submission" date="2021-05" db="EMBL/GenBank/DDBJ databases">
        <title>The genome of the haptophyte Pavlova lutheri (Diacronema luteri, Pavlovales) - a model for lipid biosynthesis in eukaryotic algae.</title>
        <authorList>
            <person name="Hulatt C.J."/>
            <person name="Posewitz M.C."/>
        </authorList>
    </citation>
    <scope>NUCLEOTIDE SEQUENCE</scope>
    <source>
        <strain evidence="2">NIVA-4/92</strain>
    </source>
</reference>
<evidence type="ECO:0000313" key="2">
    <source>
        <dbReference type="EMBL" id="KAG8457405.1"/>
    </source>
</evidence>
<dbReference type="AlphaFoldDB" id="A0A8J5X8J9"/>
<protein>
    <submittedName>
        <fullName evidence="2">Uncharacterized protein</fullName>
    </submittedName>
</protein>
<proteinExistence type="predicted"/>